<feature type="domain" description="PTS EIIA type-2" evidence="1">
    <location>
        <begin position="3"/>
        <end position="147"/>
    </location>
</feature>
<name>A0A5P8M7T9_9LACO</name>
<proteinExistence type="predicted"/>
<organism evidence="2 3">
    <name type="scientific">Schleiferilactobacillus harbinensis</name>
    <dbReference type="NCBI Taxonomy" id="304207"/>
    <lineage>
        <taxon>Bacteria</taxon>
        <taxon>Bacillati</taxon>
        <taxon>Bacillota</taxon>
        <taxon>Bacilli</taxon>
        <taxon>Lactobacillales</taxon>
        <taxon>Lactobacillaceae</taxon>
        <taxon>Schleiferilactobacillus</taxon>
    </lineage>
</organism>
<accession>A0A5P8M7T9</accession>
<dbReference type="PROSITE" id="PS51094">
    <property type="entry name" value="PTS_EIIA_TYPE_2"/>
    <property type="match status" value="1"/>
</dbReference>
<evidence type="ECO:0000313" key="2">
    <source>
        <dbReference type="EMBL" id="QFR24344.1"/>
    </source>
</evidence>
<dbReference type="KEGG" id="lhb:D1010_13700"/>
<gene>
    <name evidence="2" type="ORF">D1010_13700</name>
</gene>
<dbReference type="AlphaFoldDB" id="A0A5P8M7T9"/>
<dbReference type="InterPro" id="IPR016152">
    <property type="entry name" value="PTrfase/Anion_transptr"/>
</dbReference>
<evidence type="ECO:0000313" key="3">
    <source>
        <dbReference type="Proteomes" id="UP000326779"/>
    </source>
</evidence>
<dbReference type="InterPro" id="IPR002178">
    <property type="entry name" value="PTS_EIIA_type-2_dom"/>
</dbReference>
<dbReference type="SUPFAM" id="SSF55804">
    <property type="entry name" value="Phoshotransferase/anion transport protein"/>
    <property type="match status" value="1"/>
</dbReference>
<dbReference type="Proteomes" id="UP000326779">
    <property type="component" value="Chromosome"/>
</dbReference>
<sequence length="154" mass="16503">MTKWRQPMRIDVYSTTTIGFRPTLTAVGAYLAARGIVPSASVFCETVLAREQLGSTSIGAGLMVPHYMASGFTPARLVLVPIHADASWAGLDGEPIQLLLITCFDSAMPQPAFRDLLRALADPNNGARLIQTPDAELAAVAAKMMKMEDNNGLN</sequence>
<reference evidence="2 3" key="1">
    <citation type="submission" date="2019-10" db="EMBL/GenBank/DDBJ databases">
        <title>The completed genome of Lactobacillus harbinensis M1.</title>
        <authorList>
            <person name="Zheng Y."/>
        </authorList>
    </citation>
    <scope>NUCLEOTIDE SEQUENCE [LARGE SCALE GENOMIC DNA]</scope>
    <source>
        <strain evidence="2 3">M1</strain>
    </source>
</reference>
<evidence type="ECO:0000259" key="1">
    <source>
        <dbReference type="PROSITE" id="PS51094"/>
    </source>
</evidence>
<dbReference type="Pfam" id="PF00359">
    <property type="entry name" value="PTS_EIIA_2"/>
    <property type="match status" value="1"/>
</dbReference>
<dbReference type="Gene3D" id="3.40.930.10">
    <property type="entry name" value="Mannitol-specific EII, Chain A"/>
    <property type="match status" value="1"/>
</dbReference>
<protein>
    <recommendedName>
        <fullName evidence="1">PTS EIIA type-2 domain-containing protein</fullName>
    </recommendedName>
</protein>
<dbReference type="EMBL" id="CP045143">
    <property type="protein sequence ID" value="QFR24344.1"/>
    <property type="molecule type" value="Genomic_DNA"/>
</dbReference>